<keyword evidence="6" id="KW-0547">Nucleotide-binding</keyword>
<dbReference type="AlphaFoldDB" id="A0A9D2KPM2"/>
<evidence type="ECO:0000256" key="3">
    <source>
        <dbReference type="ARBA" id="ARBA00022475"/>
    </source>
</evidence>
<dbReference type="PROSITE" id="PS00211">
    <property type="entry name" value="ABC_TRANSPORTER_1"/>
    <property type="match status" value="1"/>
</dbReference>
<keyword evidence="4" id="KW-0762">Sugar transport</keyword>
<dbReference type="GO" id="GO:0016887">
    <property type="term" value="F:ATP hydrolysis activity"/>
    <property type="evidence" value="ECO:0007669"/>
    <property type="project" value="InterPro"/>
</dbReference>
<dbReference type="PROSITE" id="PS50893">
    <property type="entry name" value="ABC_TRANSPORTER_2"/>
    <property type="match status" value="2"/>
</dbReference>
<keyword evidence="8" id="KW-1278">Translocase</keyword>
<dbReference type="Proteomes" id="UP000823900">
    <property type="component" value="Unassembled WGS sequence"/>
</dbReference>
<evidence type="ECO:0000313" key="12">
    <source>
        <dbReference type="Proteomes" id="UP000823900"/>
    </source>
</evidence>
<reference evidence="11" key="1">
    <citation type="journal article" date="2021" name="PeerJ">
        <title>Extensive microbial diversity within the chicken gut microbiome revealed by metagenomics and culture.</title>
        <authorList>
            <person name="Gilroy R."/>
            <person name="Ravi A."/>
            <person name="Getino M."/>
            <person name="Pursley I."/>
            <person name="Horton D.L."/>
            <person name="Alikhan N.F."/>
            <person name="Baker D."/>
            <person name="Gharbi K."/>
            <person name="Hall N."/>
            <person name="Watson M."/>
            <person name="Adriaenssens E.M."/>
            <person name="Foster-Nyarko E."/>
            <person name="Jarju S."/>
            <person name="Secka A."/>
            <person name="Antonio M."/>
            <person name="Oren A."/>
            <person name="Chaudhuri R.R."/>
            <person name="La Ragione R."/>
            <person name="Hildebrand F."/>
            <person name="Pallen M.J."/>
        </authorList>
    </citation>
    <scope>NUCLEOTIDE SEQUENCE</scope>
    <source>
        <strain evidence="11">CHK178-16964</strain>
    </source>
</reference>
<dbReference type="PANTHER" id="PTHR43790">
    <property type="entry name" value="CARBOHYDRATE TRANSPORT ATP-BINDING PROTEIN MG119-RELATED"/>
    <property type="match status" value="1"/>
</dbReference>
<evidence type="ECO:0000256" key="6">
    <source>
        <dbReference type="ARBA" id="ARBA00022741"/>
    </source>
</evidence>
<comment type="subcellular location">
    <subcellularLocation>
        <location evidence="1">Cell membrane</location>
        <topology evidence="1">Peripheral membrane protein</topology>
    </subcellularLocation>
</comment>
<dbReference type="Pfam" id="PF00005">
    <property type="entry name" value="ABC_tran"/>
    <property type="match status" value="2"/>
</dbReference>
<dbReference type="CDD" id="cd03216">
    <property type="entry name" value="ABC_Carb_Monos_I"/>
    <property type="match status" value="1"/>
</dbReference>
<evidence type="ECO:0000256" key="4">
    <source>
        <dbReference type="ARBA" id="ARBA00022597"/>
    </source>
</evidence>
<dbReference type="PANTHER" id="PTHR43790:SF3">
    <property type="entry name" value="D-ALLOSE IMPORT ATP-BINDING PROTEIN ALSA-RELATED"/>
    <property type="match status" value="1"/>
</dbReference>
<proteinExistence type="predicted"/>
<gene>
    <name evidence="11" type="ORF">IAA07_06260</name>
</gene>
<evidence type="ECO:0000256" key="5">
    <source>
        <dbReference type="ARBA" id="ARBA00022737"/>
    </source>
</evidence>
<keyword evidence="9" id="KW-0472">Membrane</keyword>
<protein>
    <submittedName>
        <fullName evidence="11">Sugar ABC transporter ATP-binding protein</fullName>
    </submittedName>
</protein>
<evidence type="ECO:0000256" key="8">
    <source>
        <dbReference type="ARBA" id="ARBA00022967"/>
    </source>
</evidence>
<dbReference type="InterPro" id="IPR017871">
    <property type="entry name" value="ABC_transporter-like_CS"/>
</dbReference>
<dbReference type="FunFam" id="3.40.50.300:FF:000127">
    <property type="entry name" value="Ribose import ATP-binding protein RbsA"/>
    <property type="match status" value="1"/>
</dbReference>
<evidence type="ECO:0000313" key="11">
    <source>
        <dbReference type="EMBL" id="HJA71171.1"/>
    </source>
</evidence>
<evidence type="ECO:0000256" key="1">
    <source>
        <dbReference type="ARBA" id="ARBA00004202"/>
    </source>
</evidence>
<keyword evidence="7 11" id="KW-0067">ATP-binding</keyword>
<dbReference type="InterPro" id="IPR027417">
    <property type="entry name" value="P-loop_NTPase"/>
</dbReference>
<feature type="domain" description="ABC transporter" evidence="10">
    <location>
        <begin position="4"/>
        <end position="240"/>
    </location>
</feature>
<dbReference type="GO" id="GO:0005886">
    <property type="term" value="C:plasma membrane"/>
    <property type="evidence" value="ECO:0007669"/>
    <property type="project" value="UniProtKB-SubCell"/>
</dbReference>
<sequence>MPIIEFCNITKAFSGVKALDDVSFSIEKGHVHCLMGENGAGKSTLIKILTGVYQADEGEIKIKGETVKIRDIYHSRKLHIGTVFQENSLLPHLSVAENIFLTREPKTKTGLINYKEMYEKSLEWEKKLGVSIDPKEKVRNLSVAEQQIVEIVKVLSQDPEIIILDEPTSSLSDNEIENLFEIIKRLQDNGMTFIYVSHRMEEIKEIGTSGTVLRDGKFIVTINDIKKISIEEIITYIVGRPLNQIYPPRHAEIGNVLLEVKNLSVPGLVHHVSFQVRRGEVLGFSGLVGAGRTETAKAVFGDLKKSEGTIFKEGDKLSIKSPKDAIRCGISLLTENRKEEGLFLEKSVSWNVVSASLDTIKSHGFLNFRKERNLVKDYVKALGIKVANVERPVKYLSGGNQQKVVFAKWLNAGSQIYIFDEPTRGIDVGAKSEIYGIINQLAEQGKAVIVISSELPEILGICDRIAIFHEGKLVKELDRQDADQEKIMYYAIGGRDKVENISE</sequence>
<reference evidence="11" key="2">
    <citation type="submission" date="2021-04" db="EMBL/GenBank/DDBJ databases">
        <authorList>
            <person name="Gilroy R."/>
        </authorList>
    </citation>
    <scope>NUCLEOTIDE SEQUENCE</scope>
    <source>
        <strain evidence="11">CHK178-16964</strain>
    </source>
</reference>
<evidence type="ECO:0000259" key="10">
    <source>
        <dbReference type="PROSITE" id="PS50893"/>
    </source>
</evidence>
<name>A0A9D2KPM2_9FIRM</name>
<keyword evidence="5" id="KW-0677">Repeat</keyword>
<dbReference type="InterPro" id="IPR003439">
    <property type="entry name" value="ABC_transporter-like_ATP-bd"/>
</dbReference>
<evidence type="ECO:0000256" key="7">
    <source>
        <dbReference type="ARBA" id="ARBA00022840"/>
    </source>
</evidence>
<dbReference type="Gene3D" id="3.40.50.300">
    <property type="entry name" value="P-loop containing nucleotide triphosphate hydrolases"/>
    <property type="match status" value="2"/>
</dbReference>
<dbReference type="SMART" id="SM00382">
    <property type="entry name" value="AAA"/>
    <property type="match status" value="2"/>
</dbReference>
<dbReference type="EMBL" id="DWZA01000055">
    <property type="protein sequence ID" value="HJA71171.1"/>
    <property type="molecule type" value="Genomic_DNA"/>
</dbReference>
<dbReference type="GO" id="GO:0005524">
    <property type="term" value="F:ATP binding"/>
    <property type="evidence" value="ECO:0007669"/>
    <property type="project" value="UniProtKB-KW"/>
</dbReference>
<evidence type="ECO:0000256" key="9">
    <source>
        <dbReference type="ARBA" id="ARBA00023136"/>
    </source>
</evidence>
<keyword evidence="2" id="KW-0813">Transport</keyword>
<dbReference type="CDD" id="cd03215">
    <property type="entry name" value="ABC_Carb_Monos_II"/>
    <property type="match status" value="1"/>
</dbReference>
<accession>A0A9D2KPM2</accession>
<evidence type="ECO:0000256" key="2">
    <source>
        <dbReference type="ARBA" id="ARBA00022448"/>
    </source>
</evidence>
<dbReference type="InterPro" id="IPR050107">
    <property type="entry name" value="ABC_carbohydrate_import_ATPase"/>
</dbReference>
<dbReference type="InterPro" id="IPR003593">
    <property type="entry name" value="AAA+_ATPase"/>
</dbReference>
<organism evidence="11 12">
    <name type="scientific">Candidatus Lachnoclostridium stercoravium</name>
    <dbReference type="NCBI Taxonomy" id="2838633"/>
    <lineage>
        <taxon>Bacteria</taxon>
        <taxon>Bacillati</taxon>
        <taxon>Bacillota</taxon>
        <taxon>Clostridia</taxon>
        <taxon>Lachnospirales</taxon>
        <taxon>Lachnospiraceae</taxon>
    </lineage>
</organism>
<keyword evidence="3" id="KW-1003">Cell membrane</keyword>
<comment type="caution">
    <text evidence="11">The sequence shown here is derived from an EMBL/GenBank/DDBJ whole genome shotgun (WGS) entry which is preliminary data.</text>
</comment>
<feature type="domain" description="ABC transporter" evidence="10">
    <location>
        <begin position="251"/>
        <end position="495"/>
    </location>
</feature>
<dbReference type="SUPFAM" id="SSF52540">
    <property type="entry name" value="P-loop containing nucleoside triphosphate hydrolases"/>
    <property type="match status" value="2"/>
</dbReference>